<dbReference type="Gene3D" id="3.40.50.300">
    <property type="entry name" value="P-loop containing nucleotide triphosphate hydrolases"/>
    <property type="match status" value="1"/>
</dbReference>
<dbReference type="InterPro" id="IPR056884">
    <property type="entry name" value="NPHP3-like_N"/>
</dbReference>
<sequence length="811" mass="92072">MPVFENGKDFEIHNSTFLDVGDSNHNYYGTKQTVFHILEGQVAAGAFHNSGERFDPPKCHEGTRVAVLNTIWEWLTNKEVGAPRVMWLYGPAGAGKSAIAQTLAEKTHNKCILAASFFFSRTSSGRNDATRLVATIAYQVAQYIPDARSHIQKALEDDPMIFSKSLETQFHELVTKPLLAVVPSHFASLPPQPVLMIIDGLDECTGGDIQSTIIRCFVSALTRHSLPLHILISSRPELAIRDSFAHPDRRGSYVSLVLGDDFQADSDITLFLRESFAVIRETHILKSYIPKEWPSDDDIKVLVRKSSGQFIFASTVVRYVKSPRHRPMNRLADILGIGSRQDAAPFAELDALYMHILQSAHETQRTNIHRVLGFLLCSESIQGMELSEIEDLLNLPSGDLCLALADCHSIIYIPSSPEEDPQDGYSFWPSLHFHHASISDFLIDPARSQLFFVDQVMVHAEITRFCMKGISSPLLGVRLYSSDYLPYHCQRAHMDKALFEELLSLNLLSLLRIYSCDVEQSPCWTQYFPCTRQISWVREQTRLGLFDVPISLVNRHLRTLDHHMKEQINAFRWPDRLPELFALAYELRPHRNLAGLFGTLDVWEFTGHILGLDIRHAYGAAPDTCEFLLAASFATLRTESAEQLYLDFLYDRERAGRYHINQTIYAQVALRCIIYICEEPHENIARKRFKTGHNPKACLLGREALPSILSSAAPLGELADRLRSTSVSHCVGLDVARAEYLQRYDIWKEQDHPVQSEQDLVVVRRPQKIPQSLSRLKPPLIQRRMLGETERKSNLPKAPRQFPSRILQPPY</sequence>
<evidence type="ECO:0000313" key="5">
    <source>
        <dbReference type="Proteomes" id="UP000807353"/>
    </source>
</evidence>
<comment type="caution">
    <text evidence="4">The sequence shown here is derived from an EMBL/GenBank/DDBJ whole genome shotgun (WGS) entry which is preliminary data.</text>
</comment>
<gene>
    <name evidence="4" type="ORF">BDZ94DRAFT_1191910</name>
</gene>
<dbReference type="AlphaFoldDB" id="A0A9P5Y681"/>
<accession>A0A9P5Y681</accession>
<proteinExistence type="predicted"/>
<dbReference type="InterPro" id="IPR007111">
    <property type="entry name" value="NACHT_NTPase"/>
</dbReference>
<feature type="region of interest" description="Disordered" evidence="2">
    <location>
        <begin position="788"/>
        <end position="811"/>
    </location>
</feature>
<dbReference type="OrthoDB" id="5967843at2759"/>
<protein>
    <recommendedName>
        <fullName evidence="3">NACHT domain-containing protein</fullName>
    </recommendedName>
</protein>
<keyword evidence="1" id="KW-0677">Repeat</keyword>
<evidence type="ECO:0000256" key="1">
    <source>
        <dbReference type="ARBA" id="ARBA00022737"/>
    </source>
</evidence>
<reference evidence="4" key="1">
    <citation type="submission" date="2020-11" db="EMBL/GenBank/DDBJ databases">
        <authorList>
            <consortium name="DOE Joint Genome Institute"/>
            <person name="Ahrendt S."/>
            <person name="Riley R."/>
            <person name="Andreopoulos W."/>
            <person name="Labutti K."/>
            <person name="Pangilinan J."/>
            <person name="Ruiz-Duenas F.J."/>
            <person name="Barrasa J.M."/>
            <person name="Sanchez-Garcia M."/>
            <person name="Camarero S."/>
            <person name="Miyauchi S."/>
            <person name="Serrano A."/>
            <person name="Linde D."/>
            <person name="Babiker R."/>
            <person name="Drula E."/>
            <person name="Ayuso-Fernandez I."/>
            <person name="Pacheco R."/>
            <person name="Padilla G."/>
            <person name="Ferreira P."/>
            <person name="Barriuso J."/>
            <person name="Kellner H."/>
            <person name="Castanera R."/>
            <person name="Alfaro M."/>
            <person name="Ramirez L."/>
            <person name="Pisabarro A.G."/>
            <person name="Kuo A."/>
            <person name="Tritt A."/>
            <person name="Lipzen A."/>
            <person name="He G."/>
            <person name="Yan M."/>
            <person name="Ng V."/>
            <person name="Cullen D."/>
            <person name="Martin F."/>
            <person name="Rosso M.-N."/>
            <person name="Henrissat B."/>
            <person name="Hibbett D."/>
            <person name="Martinez A.T."/>
            <person name="Grigoriev I.V."/>
        </authorList>
    </citation>
    <scope>NUCLEOTIDE SEQUENCE</scope>
    <source>
        <strain evidence="4">CBS 247.69</strain>
    </source>
</reference>
<feature type="domain" description="NACHT" evidence="3">
    <location>
        <begin position="84"/>
        <end position="236"/>
    </location>
</feature>
<dbReference type="PANTHER" id="PTHR10039">
    <property type="entry name" value="AMELOGENIN"/>
    <property type="match status" value="1"/>
</dbReference>
<keyword evidence="5" id="KW-1185">Reference proteome</keyword>
<name>A0A9P5Y681_9AGAR</name>
<evidence type="ECO:0000259" key="3">
    <source>
        <dbReference type="PROSITE" id="PS50837"/>
    </source>
</evidence>
<dbReference type="PANTHER" id="PTHR10039:SF17">
    <property type="entry name" value="FUNGAL STAND N-TERMINAL GOODBYE DOMAIN-CONTAINING PROTEIN-RELATED"/>
    <property type="match status" value="1"/>
</dbReference>
<dbReference type="EMBL" id="MU150257">
    <property type="protein sequence ID" value="KAF9464073.1"/>
    <property type="molecule type" value="Genomic_DNA"/>
</dbReference>
<organism evidence="4 5">
    <name type="scientific">Collybia nuda</name>
    <dbReference type="NCBI Taxonomy" id="64659"/>
    <lineage>
        <taxon>Eukaryota</taxon>
        <taxon>Fungi</taxon>
        <taxon>Dikarya</taxon>
        <taxon>Basidiomycota</taxon>
        <taxon>Agaricomycotina</taxon>
        <taxon>Agaricomycetes</taxon>
        <taxon>Agaricomycetidae</taxon>
        <taxon>Agaricales</taxon>
        <taxon>Tricholomatineae</taxon>
        <taxon>Clitocybaceae</taxon>
        <taxon>Collybia</taxon>
    </lineage>
</organism>
<dbReference type="Proteomes" id="UP000807353">
    <property type="component" value="Unassembled WGS sequence"/>
</dbReference>
<evidence type="ECO:0000313" key="4">
    <source>
        <dbReference type="EMBL" id="KAF9464073.1"/>
    </source>
</evidence>
<dbReference type="SUPFAM" id="SSF52540">
    <property type="entry name" value="P-loop containing nucleoside triphosphate hydrolases"/>
    <property type="match status" value="1"/>
</dbReference>
<evidence type="ECO:0000256" key="2">
    <source>
        <dbReference type="SAM" id="MobiDB-lite"/>
    </source>
</evidence>
<dbReference type="InterPro" id="IPR027417">
    <property type="entry name" value="P-loop_NTPase"/>
</dbReference>
<dbReference type="PROSITE" id="PS50837">
    <property type="entry name" value="NACHT"/>
    <property type="match status" value="1"/>
</dbReference>
<dbReference type="Pfam" id="PF24883">
    <property type="entry name" value="NPHP3_N"/>
    <property type="match status" value="1"/>
</dbReference>